<dbReference type="PANTHER" id="PTHR11043">
    <property type="entry name" value="ZETA-COAT PROTEIN"/>
    <property type="match status" value="1"/>
</dbReference>
<comment type="function">
    <text evidence="12">The coatomer is a cytosolic protein complex that binds to dilysine motifs and reversibly associates with Golgi non-clathrin-coated vesicles, which further mediate biosynthetic protein transport from the ER, via the Golgi up to the trans Golgi network. Coatomer complex is required for budding from Golgi membranes, and is essential for the retrograde Golgi-to-ER transport of dilysine-tagged proteins. The zeta subunit may be involved in regulating the coat assembly and, hence, the rate of biosynthetic protein transport due to its association-dissociation properties with the coatomer complex.</text>
</comment>
<proteinExistence type="inferred from homology"/>
<comment type="similarity">
    <text evidence="3">Belongs to the adaptor complexes small subunit family.</text>
</comment>
<accession>A0AAN7U110</accession>
<keyword evidence="7" id="KW-0931">ER-Golgi transport</keyword>
<evidence type="ECO:0000259" key="14">
    <source>
        <dbReference type="Pfam" id="PF01217"/>
    </source>
</evidence>
<evidence type="ECO:0000256" key="5">
    <source>
        <dbReference type="ARBA" id="ARBA00022448"/>
    </source>
</evidence>
<evidence type="ECO:0000256" key="3">
    <source>
        <dbReference type="ARBA" id="ARBA00006972"/>
    </source>
</evidence>
<evidence type="ECO:0000256" key="10">
    <source>
        <dbReference type="ARBA" id="ARBA00023136"/>
    </source>
</evidence>
<evidence type="ECO:0000256" key="6">
    <source>
        <dbReference type="ARBA" id="ARBA00022490"/>
    </source>
</evidence>
<dbReference type="FunFam" id="3.30.450.60:FF:000013">
    <property type="entry name" value="Coatomer subunit zeta"/>
    <property type="match status" value="1"/>
</dbReference>
<evidence type="ECO:0000256" key="12">
    <source>
        <dbReference type="ARBA" id="ARBA00045555"/>
    </source>
</evidence>
<name>A0AAN7U110_9MYCE</name>
<dbReference type="SUPFAM" id="SSF64356">
    <property type="entry name" value="SNARE-like"/>
    <property type="match status" value="1"/>
</dbReference>
<evidence type="ECO:0000256" key="4">
    <source>
        <dbReference type="ARBA" id="ARBA00011775"/>
    </source>
</evidence>
<keyword evidence="10" id="KW-0472">Membrane</keyword>
<dbReference type="InterPro" id="IPR011012">
    <property type="entry name" value="Longin-like_dom_sf"/>
</dbReference>
<comment type="caution">
    <text evidence="15">The sequence shown here is derived from an EMBL/GenBank/DDBJ whole genome shotgun (WGS) entry which is preliminary data.</text>
</comment>
<dbReference type="GO" id="GO:0006890">
    <property type="term" value="P:retrograde vesicle-mediated transport, Golgi to endoplasmic reticulum"/>
    <property type="evidence" value="ECO:0007669"/>
    <property type="project" value="InterPro"/>
</dbReference>
<dbReference type="GO" id="GO:0006886">
    <property type="term" value="P:intracellular protein transport"/>
    <property type="evidence" value="ECO:0007669"/>
    <property type="project" value="TreeGrafter"/>
</dbReference>
<evidence type="ECO:0000256" key="7">
    <source>
        <dbReference type="ARBA" id="ARBA00022892"/>
    </source>
</evidence>
<comment type="subunit">
    <text evidence="4">Oligomeric complex that consists of at least the alpha, beta, beta', gamma, delta, epsilon and zeta subunits.</text>
</comment>
<dbReference type="Proteomes" id="UP001344447">
    <property type="component" value="Unassembled WGS sequence"/>
</dbReference>
<dbReference type="Gene3D" id="3.30.450.60">
    <property type="match status" value="1"/>
</dbReference>
<dbReference type="EMBL" id="JAVFKY010000003">
    <property type="protein sequence ID" value="KAK5579308.1"/>
    <property type="molecule type" value="Genomic_DNA"/>
</dbReference>
<keyword evidence="11" id="KW-0968">Cytoplasmic vesicle</keyword>
<protein>
    <recommendedName>
        <fullName evidence="13">Zeta-coat protein</fullName>
    </recommendedName>
</protein>
<organism evidence="15 16">
    <name type="scientific">Dictyostelium firmibasis</name>
    <dbReference type="NCBI Taxonomy" id="79012"/>
    <lineage>
        <taxon>Eukaryota</taxon>
        <taxon>Amoebozoa</taxon>
        <taxon>Evosea</taxon>
        <taxon>Eumycetozoa</taxon>
        <taxon>Dictyostelia</taxon>
        <taxon>Dictyosteliales</taxon>
        <taxon>Dictyosteliaceae</taxon>
        <taxon>Dictyostelium</taxon>
    </lineage>
</organism>
<evidence type="ECO:0000313" key="16">
    <source>
        <dbReference type="Proteomes" id="UP001344447"/>
    </source>
</evidence>
<dbReference type="InterPro" id="IPR022775">
    <property type="entry name" value="AP_mu_sigma_su"/>
</dbReference>
<evidence type="ECO:0000256" key="9">
    <source>
        <dbReference type="ARBA" id="ARBA00023034"/>
    </source>
</evidence>
<reference evidence="15 16" key="1">
    <citation type="submission" date="2023-11" db="EMBL/GenBank/DDBJ databases">
        <title>Dfirmibasis_genome.</title>
        <authorList>
            <person name="Edelbroek B."/>
            <person name="Kjellin J."/>
            <person name="Jerlstrom-Hultqvist J."/>
            <person name="Soderbom F."/>
        </authorList>
    </citation>
    <scope>NUCLEOTIDE SEQUENCE [LARGE SCALE GENOMIC DNA]</scope>
    <source>
        <strain evidence="15 16">TNS-C-14</strain>
    </source>
</reference>
<dbReference type="GO" id="GO:0000139">
    <property type="term" value="C:Golgi membrane"/>
    <property type="evidence" value="ECO:0007669"/>
    <property type="project" value="UniProtKB-SubCell"/>
</dbReference>
<dbReference type="Pfam" id="PF01217">
    <property type="entry name" value="Clat_adaptor_s"/>
    <property type="match status" value="1"/>
</dbReference>
<dbReference type="GO" id="GO:0006891">
    <property type="term" value="P:intra-Golgi vesicle-mediated transport"/>
    <property type="evidence" value="ECO:0007669"/>
    <property type="project" value="TreeGrafter"/>
</dbReference>
<keyword evidence="5" id="KW-0813">Transport</keyword>
<evidence type="ECO:0000256" key="13">
    <source>
        <dbReference type="ARBA" id="ARBA00075766"/>
    </source>
</evidence>
<dbReference type="InterPro" id="IPR039652">
    <property type="entry name" value="Coatomer_zeta"/>
</dbReference>
<evidence type="ECO:0000313" key="15">
    <source>
        <dbReference type="EMBL" id="KAK5579308.1"/>
    </source>
</evidence>
<comment type="subcellular location">
    <subcellularLocation>
        <location evidence="2">Cytoplasmic vesicle</location>
        <location evidence="2">COPI-coated vesicle membrane</location>
        <topology evidence="2">Peripheral membrane protein</topology>
        <orientation evidence="2">Cytoplasmic side</orientation>
    </subcellularLocation>
    <subcellularLocation>
        <location evidence="1">Golgi apparatus membrane</location>
        <topology evidence="1">Peripheral membrane protein</topology>
        <orientation evidence="1">Cytoplasmic side</orientation>
    </subcellularLocation>
</comment>
<keyword evidence="16" id="KW-1185">Reference proteome</keyword>
<gene>
    <name evidence="15" type="ORF">RB653_008989</name>
</gene>
<sequence>MSSFLYTVTSFFILDSSKGDRVIAKYYNNDFDTLQKQKSFEKKVFDKTSKVNFGGEITLLDNYLVVYKSFSNIIIYMVGDQNQNEIALLYVLNSFIDTLQILFENSQINKKLILDGINYTLLTLDEIIDGGIIMENDSVVIADRVGIKAPDNDDLDESINKAVTSVKEQLFNFLK</sequence>
<evidence type="ECO:0000256" key="1">
    <source>
        <dbReference type="ARBA" id="ARBA00004255"/>
    </source>
</evidence>
<feature type="domain" description="AP complex mu/sigma subunit" evidence="14">
    <location>
        <begin position="11"/>
        <end position="146"/>
    </location>
</feature>
<keyword evidence="6" id="KW-0963">Cytoplasm</keyword>
<evidence type="ECO:0000256" key="11">
    <source>
        <dbReference type="ARBA" id="ARBA00023329"/>
    </source>
</evidence>
<evidence type="ECO:0000256" key="8">
    <source>
        <dbReference type="ARBA" id="ARBA00022927"/>
    </source>
</evidence>
<evidence type="ECO:0000256" key="2">
    <source>
        <dbReference type="ARBA" id="ARBA00004347"/>
    </source>
</evidence>
<keyword evidence="8" id="KW-0653">Protein transport</keyword>
<dbReference type="AlphaFoldDB" id="A0AAN7U110"/>
<dbReference type="PANTHER" id="PTHR11043:SF3">
    <property type="entry name" value="COATOMER SUBUNIT ZETA-A-RELATED"/>
    <property type="match status" value="1"/>
</dbReference>
<dbReference type="GO" id="GO:0030126">
    <property type="term" value="C:COPI vesicle coat"/>
    <property type="evidence" value="ECO:0007669"/>
    <property type="project" value="InterPro"/>
</dbReference>
<keyword evidence="9" id="KW-0333">Golgi apparatus</keyword>